<organism evidence="2 3">
    <name type="scientific">Russula ochroleuca</name>
    <dbReference type="NCBI Taxonomy" id="152965"/>
    <lineage>
        <taxon>Eukaryota</taxon>
        <taxon>Fungi</taxon>
        <taxon>Dikarya</taxon>
        <taxon>Basidiomycota</taxon>
        <taxon>Agaricomycotina</taxon>
        <taxon>Agaricomycetes</taxon>
        <taxon>Russulales</taxon>
        <taxon>Russulaceae</taxon>
        <taxon>Russula</taxon>
    </lineage>
</organism>
<feature type="region of interest" description="Disordered" evidence="1">
    <location>
        <begin position="18"/>
        <end position="109"/>
    </location>
</feature>
<dbReference type="AlphaFoldDB" id="A0A9P5MSZ8"/>
<dbReference type="OrthoDB" id="2756336at2759"/>
<feature type="compositionally biased region" description="Pro residues" evidence="1">
    <location>
        <begin position="136"/>
        <end position="147"/>
    </location>
</feature>
<feature type="compositionally biased region" description="Low complexity" evidence="1">
    <location>
        <begin position="121"/>
        <end position="135"/>
    </location>
</feature>
<evidence type="ECO:0000313" key="2">
    <source>
        <dbReference type="EMBL" id="KAF8478107.1"/>
    </source>
</evidence>
<feature type="compositionally biased region" description="Polar residues" evidence="1">
    <location>
        <begin position="89"/>
        <end position="104"/>
    </location>
</feature>
<sequence>MPKRRTSLQAILIPPFLSYPLSNAPETSTRVRTPSISSHTSPCIPTSSVQALEATSLESSRTSPPPDFLLDDDPFANHTGAHPLPLYRSNPTSPTPSRRTSVKQPRSPLAAEKCLVASPSHSFSSSVSTQCSQSPSSPPRMSPPPLPISGRQLRPAYTRPAFAPRPSLPSLHSLAQSDFVYPIKVCNIPFLPSRRLTRLLDTKRHARGASSPRALGCERRTGKCVRGSGVLSRFRSRHRPPPSLARPGTINRWE</sequence>
<evidence type="ECO:0000313" key="3">
    <source>
        <dbReference type="Proteomes" id="UP000759537"/>
    </source>
</evidence>
<gene>
    <name evidence="2" type="ORF">DFH94DRAFT_80973</name>
</gene>
<feature type="region of interest" description="Disordered" evidence="1">
    <location>
        <begin position="232"/>
        <end position="254"/>
    </location>
</feature>
<dbReference type="Proteomes" id="UP000759537">
    <property type="component" value="Unassembled WGS sequence"/>
</dbReference>
<reference evidence="2" key="1">
    <citation type="submission" date="2019-10" db="EMBL/GenBank/DDBJ databases">
        <authorList>
            <consortium name="DOE Joint Genome Institute"/>
            <person name="Kuo A."/>
            <person name="Miyauchi S."/>
            <person name="Kiss E."/>
            <person name="Drula E."/>
            <person name="Kohler A."/>
            <person name="Sanchez-Garcia M."/>
            <person name="Andreopoulos B."/>
            <person name="Barry K.W."/>
            <person name="Bonito G."/>
            <person name="Buee M."/>
            <person name="Carver A."/>
            <person name="Chen C."/>
            <person name="Cichocki N."/>
            <person name="Clum A."/>
            <person name="Culley D."/>
            <person name="Crous P.W."/>
            <person name="Fauchery L."/>
            <person name="Girlanda M."/>
            <person name="Hayes R."/>
            <person name="Keri Z."/>
            <person name="LaButti K."/>
            <person name="Lipzen A."/>
            <person name="Lombard V."/>
            <person name="Magnuson J."/>
            <person name="Maillard F."/>
            <person name="Morin E."/>
            <person name="Murat C."/>
            <person name="Nolan M."/>
            <person name="Ohm R."/>
            <person name="Pangilinan J."/>
            <person name="Pereira M."/>
            <person name="Perotto S."/>
            <person name="Peter M."/>
            <person name="Riley R."/>
            <person name="Sitrit Y."/>
            <person name="Stielow B."/>
            <person name="Szollosi G."/>
            <person name="Zifcakova L."/>
            <person name="Stursova M."/>
            <person name="Spatafora J.W."/>
            <person name="Tedersoo L."/>
            <person name="Vaario L.-M."/>
            <person name="Yamada A."/>
            <person name="Yan M."/>
            <person name="Wang P."/>
            <person name="Xu J."/>
            <person name="Bruns T."/>
            <person name="Baldrian P."/>
            <person name="Vilgalys R."/>
            <person name="Henrissat B."/>
            <person name="Grigoriev I.V."/>
            <person name="Hibbett D."/>
            <person name="Nagy L.G."/>
            <person name="Martin F.M."/>
        </authorList>
    </citation>
    <scope>NUCLEOTIDE SEQUENCE</scope>
    <source>
        <strain evidence="2">Prilba</strain>
    </source>
</reference>
<name>A0A9P5MSZ8_9AGAM</name>
<proteinExistence type="predicted"/>
<dbReference type="EMBL" id="WHVB01000012">
    <property type="protein sequence ID" value="KAF8478107.1"/>
    <property type="molecule type" value="Genomic_DNA"/>
</dbReference>
<keyword evidence="3" id="KW-1185">Reference proteome</keyword>
<protein>
    <submittedName>
        <fullName evidence="2">Uncharacterized protein</fullName>
    </submittedName>
</protein>
<comment type="caution">
    <text evidence="2">The sequence shown here is derived from an EMBL/GenBank/DDBJ whole genome shotgun (WGS) entry which is preliminary data.</text>
</comment>
<feature type="region of interest" description="Disordered" evidence="1">
    <location>
        <begin position="121"/>
        <end position="147"/>
    </location>
</feature>
<reference evidence="2" key="2">
    <citation type="journal article" date="2020" name="Nat. Commun.">
        <title>Large-scale genome sequencing of mycorrhizal fungi provides insights into the early evolution of symbiotic traits.</title>
        <authorList>
            <person name="Miyauchi S."/>
            <person name="Kiss E."/>
            <person name="Kuo A."/>
            <person name="Drula E."/>
            <person name="Kohler A."/>
            <person name="Sanchez-Garcia M."/>
            <person name="Morin E."/>
            <person name="Andreopoulos B."/>
            <person name="Barry K.W."/>
            <person name="Bonito G."/>
            <person name="Buee M."/>
            <person name="Carver A."/>
            <person name="Chen C."/>
            <person name="Cichocki N."/>
            <person name="Clum A."/>
            <person name="Culley D."/>
            <person name="Crous P.W."/>
            <person name="Fauchery L."/>
            <person name="Girlanda M."/>
            <person name="Hayes R.D."/>
            <person name="Keri Z."/>
            <person name="LaButti K."/>
            <person name="Lipzen A."/>
            <person name="Lombard V."/>
            <person name="Magnuson J."/>
            <person name="Maillard F."/>
            <person name="Murat C."/>
            <person name="Nolan M."/>
            <person name="Ohm R.A."/>
            <person name="Pangilinan J."/>
            <person name="Pereira M.F."/>
            <person name="Perotto S."/>
            <person name="Peter M."/>
            <person name="Pfister S."/>
            <person name="Riley R."/>
            <person name="Sitrit Y."/>
            <person name="Stielow J.B."/>
            <person name="Szollosi G."/>
            <person name="Zifcakova L."/>
            <person name="Stursova M."/>
            <person name="Spatafora J.W."/>
            <person name="Tedersoo L."/>
            <person name="Vaario L.M."/>
            <person name="Yamada A."/>
            <person name="Yan M."/>
            <person name="Wang P."/>
            <person name="Xu J."/>
            <person name="Bruns T."/>
            <person name="Baldrian P."/>
            <person name="Vilgalys R."/>
            <person name="Dunand C."/>
            <person name="Henrissat B."/>
            <person name="Grigoriev I.V."/>
            <person name="Hibbett D."/>
            <person name="Nagy L.G."/>
            <person name="Martin F.M."/>
        </authorList>
    </citation>
    <scope>NUCLEOTIDE SEQUENCE</scope>
    <source>
        <strain evidence="2">Prilba</strain>
    </source>
</reference>
<accession>A0A9P5MSZ8</accession>
<evidence type="ECO:0000256" key="1">
    <source>
        <dbReference type="SAM" id="MobiDB-lite"/>
    </source>
</evidence>
<feature type="compositionally biased region" description="Polar residues" evidence="1">
    <location>
        <begin position="20"/>
        <end position="50"/>
    </location>
</feature>